<comment type="similarity">
    <text evidence="2">Belongs to the bacterial solute-binding protein 2 family.</text>
</comment>
<feature type="chain" id="PRO_5035225226" evidence="4">
    <location>
        <begin position="27"/>
        <end position="349"/>
    </location>
</feature>
<dbReference type="SUPFAM" id="SSF53822">
    <property type="entry name" value="Periplasmic binding protein-like I"/>
    <property type="match status" value="1"/>
</dbReference>
<evidence type="ECO:0000256" key="3">
    <source>
        <dbReference type="ARBA" id="ARBA00022729"/>
    </source>
</evidence>
<evidence type="ECO:0000256" key="4">
    <source>
        <dbReference type="SAM" id="SignalP"/>
    </source>
</evidence>
<gene>
    <name evidence="6" type="ORF">J5Y06_15160</name>
</gene>
<dbReference type="PANTHER" id="PTHR46847">
    <property type="entry name" value="D-ALLOSE-BINDING PERIPLASMIC PROTEIN-RELATED"/>
    <property type="match status" value="1"/>
</dbReference>
<dbReference type="Pfam" id="PF13407">
    <property type="entry name" value="Peripla_BP_4"/>
    <property type="match status" value="1"/>
</dbReference>
<evidence type="ECO:0000256" key="1">
    <source>
        <dbReference type="ARBA" id="ARBA00004196"/>
    </source>
</evidence>
<sequence length="349" mass="36801">MIAKTLKGLALTAALGLAMSHGTAQAQEAAGKRIGIAAREITNDYNRDIIAGAEKVLKEAGAEVVVTDGGADPRKHNENIESLINSGVAGIIVQLGDAQQLAPVVAKATAAGIPVVTTSVGSKTEGALADVGGDDALMSAMVSRALLSSIDYKGDVYVFWVPGAPILETRKRILEAMVADYPQVKLHEVPTEHSAARVQAQMEDILTANPEPGSVAAVWGAYDLLVSGAVEAVRRNNRSEIKIASIDGDRVGFQMLLDEESPFIATVVQDVPRIGSLAAEVLLQGMAGETEVPSTLFTDAWLATRANGVASAEKRWGEGIWDEMSIPRADVEGRWDQNGDLIVVHPILP</sequence>
<organism evidence="6 7">
    <name type="scientific">Tianweitania sediminis</name>
    <dbReference type="NCBI Taxonomy" id="1502156"/>
    <lineage>
        <taxon>Bacteria</taxon>
        <taxon>Pseudomonadati</taxon>
        <taxon>Pseudomonadota</taxon>
        <taxon>Alphaproteobacteria</taxon>
        <taxon>Hyphomicrobiales</taxon>
        <taxon>Phyllobacteriaceae</taxon>
        <taxon>Tianweitania</taxon>
    </lineage>
</organism>
<dbReference type="RefSeq" id="WP_209336036.1">
    <property type="nucleotide sequence ID" value="NZ_JAGIYY010000005.1"/>
</dbReference>
<dbReference type="PANTHER" id="PTHR46847:SF1">
    <property type="entry name" value="D-ALLOSE-BINDING PERIPLASMIC PROTEIN-RELATED"/>
    <property type="match status" value="1"/>
</dbReference>
<feature type="domain" description="Periplasmic binding protein" evidence="5">
    <location>
        <begin position="34"/>
        <end position="289"/>
    </location>
</feature>
<name>A0A8J7UKS7_9HYPH</name>
<evidence type="ECO:0000313" key="7">
    <source>
        <dbReference type="Proteomes" id="UP000666240"/>
    </source>
</evidence>
<dbReference type="InterPro" id="IPR025997">
    <property type="entry name" value="SBP_2_dom"/>
</dbReference>
<dbReference type="InterPro" id="IPR028082">
    <property type="entry name" value="Peripla_BP_I"/>
</dbReference>
<dbReference type="Proteomes" id="UP000666240">
    <property type="component" value="Unassembled WGS sequence"/>
</dbReference>
<feature type="signal peptide" evidence="4">
    <location>
        <begin position="1"/>
        <end position="26"/>
    </location>
</feature>
<evidence type="ECO:0000313" key="6">
    <source>
        <dbReference type="EMBL" id="MBP0439994.1"/>
    </source>
</evidence>
<protein>
    <submittedName>
        <fullName evidence="6">Substrate-binding domain-containing protein</fullName>
    </submittedName>
</protein>
<accession>A0A8J7UKS7</accession>
<keyword evidence="7" id="KW-1185">Reference proteome</keyword>
<evidence type="ECO:0000256" key="2">
    <source>
        <dbReference type="ARBA" id="ARBA00007639"/>
    </source>
</evidence>
<comment type="subcellular location">
    <subcellularLocation>
        <location evidence="1">Cell envelope</location>
    </subcellularLocation>
</comment>
<keyword evidence="3 4" id="KW-0732">Signal</keyword>
<proteinExistence type="inferred from homology"/>
<comment type="caution">
    <text evidence="6">The sequence shown here is derived from an EMBL/GenBank/DDBJ whole genome shotgun (WGS) entry which is preliminary data.</text>
</comment>
<dbReference type="EMBL" id="JAGIYY010000005">
    <property type="protein sequence ID" value="MBP0439994.1"/>
    <property type="molecule type" value="Genomic_DNA"/>
</dbReference>
<evidence type="ECO:0000259" key="5">
    <source>
        <dbReference type="Pfam" id="PF13407"/>
    </source>
</evidence>
<dbReference type="GO" id="GO:0030313">
    <property type="term" value="C:cell envelope"/>
    <property type="evidence" value="ECO:0007669"/>
    <property type="project" value="UniProtKB-SubCell"/>
</dbReference>
<dbReference type="AlphaFoldDB" id="A0A8J7UKS7"/>
<dbReference type="GO" id="GO:0030246">
    <property type="term" value="F:carbohydrate binding"/>
    <property type="evidence" value="ECO:0007669"/>
    <property type="project" value="UniProtKB-ARBA"/>
</dbReference>
<reference evidence="6" key="1">
    <citation type="submission" date="2021-03" db="EMBL/GenBank/DDBJ databases">
        <title>Genome sequencing and assembly of Tianweitania sediminis.</title>
        <authorList>
            <person name="Chhetri G."/>
        </authorList>
    </citation>
    <scope>NUCLEOTIDE SEQUENCE</scope>
    <source>
        <strain evidence="6">Z8</strain>
    </source>
</reference>
<dbReference type="Gene3D" id="3.40.50.2300">
    <property type="match status" value="2"/>
</dbReference>